<gene>
    <name evidence="1" type="ORF">M9H77_15895</name>
</gene>
<reference evidence="2" key="1">
    <citation type="journal article" date="2023" name="Nat. Plants">
        <title>Single-cell RNA sequencing provides a high-resolution roadmap for understanding the multicellular compartmentation of specialized metabolism.</title>
        <authorList>
            <person name="Sun S."/>
            <person name="Shen X."/>
            <person name="Li Y."/>
            <person name="Li Y."/>
            <person name="Wang S."/>
            <person name="Li R."/>
            <person name="Zhang H."/>
            <person name="Shen G."/>
            <person name="Guo B."/>
            <person name="Wei J."/>
            <person name="Xu J."/>
            <person name="St-Pierre B."/>
            <person name="Chen S."/>
            <person name="Sun C."/>
        </authorList>
    </citation>
    <scope>NUCLEOTIDE SEQUENCE [LARGE SCALE GENOMIC DNA]</scope>
</reference>
<accession>A0ACC0AYD9</accession>
<evidence type="ECO:0000313" key="1">
    <source>
        <dbReference type="EMBL" id="KAI5666042.1"/>
    </source>
</evidence>
<organism evidence="1 2">
    <name type="scientific">Catharanthus roseus</name>
    <name type="common">Madagascar periwinkle</name>
    <name type="synonym">Vinca rosea</name>
    <dbReference type="NCBI Taxonomy" id="4058"/>
    <lineage>
        <taxon>Eukaryota</taxon>
        <taxon>Viridiplantae</taxon>
        <taxon>Streptophyta</taxon>
        <taxon>Embryophyta</taxon>
        <taxon>Tracheophyta</taxon>
        <taxon>Spermatophyta</taxon>
        <taxon>Magnoliopsida</taxon>
        <taxon>eudicotyledons</taxon>
        <taxon>Gunneridae</taxon>
        <taxon>Pentapetalae</taxon>
        <taxon>asterids</taxon>
        <taxon>lamiids</taxon>
        <taxon>Gentianales</taxon>
        <taxon>Apocynaceae</taxon>
        <taxon>Rauvolfioideae</taxon>
        <taxon>Vinceae</taxon>
        <taxon>Catharanthinae</taxon>
        <taxon>Catharanthus</taxon>
    </lineage>
</organism>
<keyword evidence="2" id="KW-1185">Reference proteome</keyword>
<sequence length="268" mass="28831">MVDRARLAKLPLPEAGLKCPRCDSTNTKFCYFNNYSLSQPRHFCKTCRRYWTRGGALRNVPVGGGCRRNKKNKGSNSKSSEQQRQQIGISNNPAAIASSASPSSCSADLVAHFPQSSSSQLPPLMAALQNLNHYAAAGGFQGFNLGNINGNDLSDQWRLGNSNNIGGFEGQISNLFPFQSEGGVGVGVGVEGASNTMMGHEQQIGNDQNNNMVKTEENPPVGLNLTKQFFVNSENNQFWSSTSNTTTNGGNQWTGFSGLNSSSTSHLL</sequence>
<proteinExistence type="predicted"/>
<protein>
    <submittedName>
        <fullName evidence="1">Uncharacterized protein</fullName>
    </submittedName>
</protein>
<evidence type="ECO:0000313" key="2">
    <source>
        <dbReference type="Proteomes" id="UP001060085"/>
    </source>
</evidence>
<dbReference type="Proteomes" id="UP001060085">
    <property type="component" value="Linkage Group LG04"/>
</dbReference>
<comment type="caution">
    <text evidence="1">The sequence shown here is derived from an EMBL/GenBank/DDBJ whole genome shotgun (WGS) entry which is preliminary data.</text>
</comment>
<name>A0ACC0AYD9_CATRO</name>
<dbReference type="EMBL" id="CM044704">
    <property type="protein sequence ID" value="KAI5666042.1"/>
    <property type="molecule type" value="Genomic_DNA"/>
</dbReference>